<keyword evidence="12" id="KW-0866">Nonsense-mediated mRNA decay</keyword>
<dbReference type="InterPro" id="IPR027417">
    <property type="entry name" value="P-loop_NTPase"/>
</dbReference>
<dbReference type="Pfam" id="PF00271">
    <property type="entry name" value="Helicase_C"/>
    <property type="match status" value="1"/>
</dbReference>
<dbReference type="CDD" id="cd18045">
    <property type="entry name" value="DEADc_EIF4AIII_DDX48"/>
    <property type="match status" value="1"/>
</dbReference>
<evidence type="ECO:0000256" key="18">
    <source>
        <dbReference type="ARBA" id="ARBA00041411"/>
    </source>
</evidence>
<keyword evidence="4" id="KW-0747">Spliceosome</keyword>
<gene>
    <name evidence="27" type="primary">Eif4a3</name>
</gene>
<dbReference type="InterPro" id="IPR000629">
    <property type="entry name" value="RNA-helicase_DEAD-box_CS"/>
</dbReference>
<evidence type="ECO:0000256" key="3">
    <source>
        <dbReference type="ARBA" id="ARBA00022553"/>
    </source>
</evidence>
<comment type="catalytic activity">
    <reaction evidence="21">
        <text>ATP + H2O = ADP + phosphate + H(+)</text>
        <dbReference type="Rhea" id="RHEA:13065"/>
        <dbReference type="ChEBI" id="CHEBI:15377"/>
        <dbReference type="ChEBI" id="CHEBI:15378"/>
        <dbReference type="ChEBI" id="CHEBI:30616"/>
        <dbReference type="ChEBI" id="CHEBI:43474"/>
        <dbReference type="ChEBI" id="CHEBI:456216"/>
        <dbReference type="EC" id="3.6.4.13"/>
    </reaction>
</comment>
<evidence type="ECO:0000256" key="1">
    <source>
        <dbReference type="ARBA" id="ARBA00004324"/>
    </source>
</evidence>
<evidence type="ECO:0000256" key="2">
    <source>
        <dbReference type="ARBA" id="ARBA00012552"/>
    </source>
</evidence>
<accession>A0A8C6W2G6</accession>
<dbReference type="InterPro" id="IPR001650">
    <property type="entry name" value="Helicase_C-like"/>
</dbReference>
<evidence type="ECO:0000256" key="15">
    <source>
        <dbReference type="ARBA" id="ARBA00024352"/>
    </source>
</evidence>
<keyword evidence="6 23" id="KW-0378">Hydrolase</keyword>
<evidence type="ECO:0000256" key="7">
    <source>
        <dbReference type="ARBA" id="ARBA00022806"/>
    </source>
</evidence>
<dbReference type="GO" id="GO:0016607">
    <property type="term" value="C:nuclear speck"/>
    <property type="evidence" value="ECO:0007669"/>
    <property type="project" value="UniProtKB-SubCell"/>
</dbReference>
<evidence type="ECO:0000256" key="10">
    <source>
        <dbReference type="ARBA" id="ARBA00022845"/>
    </source>
</evidence>
<evidence type="ECO:0000256" key="9">
    <source>
        <dbReference type="ARBA" id="ARBA00022840"/>
    </source>
</evidence>
<feature type="domain" description="Helicase C-terminal" evidence="25">
    <location>
        <begin position="242"/>
        <end position="403"/>
    </location>
</feature>
<evidence type="ECO:0000256" key="6">
    <source>
        <dbReference type="ARBA" id="ARBA00022801"/>
    </source>
</evidence>
<dbReference type="PROSITE" id="PS00039">
    <property type="entry name" value="DEAD_ATP_HELICASE"/>
    <property type="match status" value="1"/>
</dbReference>
<dbReference type="GO" id="GO:0000184">
    <property type="term" value="P:nuclear-transcribed mRNA catabolic process, nonsense-mediated decay"/>
    <property type="evidence" value="ECO:0007669"/>
    <property type="project" value="UniProtKB-KW"/>
</dbReference>
<evidence type="ECO:0000259" key="24">
    <source>
        <dbReference type="PROSITE" id="PS51192"/>
    </source>
</evidence>
<evidence type="ECO:0000256" key="11">
    <source>
        <dbReference type="ARBA" id="ARBA00022884"/>
    </source>
</evidence>
<keyword evidence="8" id="KW-0509">mRNA transport</keyword>
<feature type="short sequence motif" description="Q motif" evidence="22">
    <location>
        <begin position="38"/>
        <end position="66"/>
    </location>
</feature>
<comment type="subcellular location">
    <subcellularLocation>
        <location evidence="1">Nucleus speckle</location>
    </subcellularLocation>
</comment>
<dbReference type="GeneTree" id="ENSGT00940000155037"/>
<feature type="domain" description="DEAD-box RNA helicase Q" evidence="26">
    <location>
        <begin position="38"/>
        <end position="66"/>
    </location>
</feature>
<dbReference type="GO" id="GO:0006417">
    <property type="term" value="P:regulation of translation"/>
    <property type="evidence" value="ECO:0007669"/>
    <property type="project" value="UniProtKB-KW"/>
</dbReference>
<keyword evidence="3" id="KW-0597">Phosphoprotein</keyword>
<dbReference type="GO" id="GO:0003724">
    <property type="term" value="F:RNA helicase activity"/>
    <property type="evidence" value="ECO:0007669"/>
    <property type="project" value="UniProtKB-EC"/>
</dbReference>
<dbReference type="GO" id="GO:0005681">
    <property type="term" value="C:spliceosomal complex"/>
    <property type="evidence" value="ECO:0007669"/>
    <property type="project" value="UniProtKB-KW"/>
</dbReference>
<dbReference type="AlphaFoldDB" id="A0A8C6W2G6"/>
<dbReference type="SUPFAM" id="SSF52540">
    <property type="entry name" value="P-loop containing nucleoside triphosphate hydrolases"/>
    <property type="match status" value="1"/>
</dbReference>
<evidence type="ECO:0000259" key="26">
    <source>
        <dbReference type="PROSITE" id="PS51195"/>
    </source>
</evidence>
<dbReference type="SMART" id="SM00487">
    <property type="entry name" value="DEXDc"/>
    <property type="match status" value="1"/>
</dbReference>
<name>A0A8C6W2G6_NANGA</name>
<reference evidence="27" key="1">
    <citation type="submission" date="2025-08" db="UniProtKB">
        <authorList>
            <consortium name="Ensembl"/>
        </authorList>
    </citation>
    <scope>IDENTIFICATION</scope>
</reference>
<reference evidence="27" key="2">
    <citation type="submission" date="2025-09" db="UniProtKB">
        <authorList>
            <consortium name="Ensembl"/>
        </authorList>
    </citation>
    <scope>IDENTIFICATION</scope>
</reference>
<keyword evidence="13" id="KW-0508">mRNA splicing</keyword>
<dbReference type="PROSITE" id="PS51192">
    <property type="entry name" value="HELICASE_ATP_BIND_1"/>
    <property type="match status" value="1"/>
</dbReference>
<keyword evidence="8" id="KW-0813">Transport</keyword>
<keyword evidence="10" id="KW-0810">Translation regulation</keyword>
<keyword evidence="5 23" id="KW-0547">Nucleotide-binding</keyword>
<evidence type="ECO:0000256" key="22">
    <source>
        <dbReference type="PROSITE-ProRule" id="PRU00552"/>
    </source>
</evidence>
<dbReference type="CDD" id="cd18787">
    <property type="entry name" value="SF2_C_DEAD"/>
    <property type="match status" value="1"/>
</dbReference>
<evidence type="ECO:0000256" key="17">
    <source>
        <dbReference type="ARBA" id="ARBA00041287"/>
    </source>
</evidence>
<protein>
    <recommendedName>
        <fullName evidence="16">Eukaryotic initiation factor 4A-III</fullName>
        <ecNumber evidence="2">3.6.4.13</ecNumber>
    </recommendedName>
    <alternativeName>
        <fullName evidence="17">ATP-dependent RNA helicase DDX48</fullName>
    </alternativeName>
    <alternativeName>
        <fullName evidence="20">ATP-dependent RNA helicase eIF4A-3</fullName>
    </alternativeName>
    <alternativeName>
        <fullName evidence="18">DEAD box protein 48</fullName>
    </alternativeName>
    <alternativeName>
        <fullName evidence="19">Eukaryotic translation initiation factor 4A isoform 3</fullName>
    </alternativeName>
</protein>
<dbReference type="FunFam" id="3.40.50.300:FF:000498">
    <property type="entry name" value="Eukaryotic initiation factor 4A-III"/>
    <property type="match status" value="1"/>
</dbReference>
<sequence length="403" mass="45906">MAATATMATSGSARKRLLKEEDMTKVEFETSEEVDVTPTFDTMGLREDLLRGIYAYGFEKPSAIQQRAIKQIIKGRDVIAQSQSGTGKTATFSISVLQCLDIQVTALWLSPCVLLQGLLALGDYMNVQCHACIGGTNVGEDIRKLDYGQHVVAGTPGRVFDMIRRRSLRTRAIKMLVLDEADEMLNKGFKEQIYDVYRYLPPATQVVLISATLPHEILEMTNKFMTDPIRILVKRDELTLEGIKQFFVAVEREEWKFDTLCDLYDTLTITQAVIFCNTKRKVDWLTEKMREANFTVSSMHGDMPQKERESIMKEFRSGASRVLISTDVWARGLDVPQVSLIINYDLPNNRELYIHRIGRSGRYGRKGVAINFVKNDDIRILRDIEQYYSTQIDEMPMNVADLI</sequence>
<evidence type="ECO:0000313" key="28">
    <source>
        <dbReference type="Proteomes" id="UP000694381"/>
    </source>
</evidence>
<dbReference type="GO" id="GO:0003723">
    <property type="term" value="F:RNA binding"/>
    <property type="evidence" value="ECO:0007669"/>
    <property type="project" value="UniProtKB-KW"/>
</dbReference>
<dbReference type="GO" id="GO:0008380">
    <property type="term" value="P:RNA splicing"/>
    <property type="evidence" value="ECO:0007669"/>
    <property type="project" value="UniProtKB-KW"/>
</dbReference>
<dbReference type="Gene3D" id="3.40.50.300">
    <property type="entry name" value="P-loop containing nucleotide triphosphate hydrolases"/>
    <property type="match status" value="2"/>
</dbReference>
<evidence type="ECO:0000256" key="20">
    <source>
        <dbReference type="ARBA" id="ARBA00043058"/>
    </source>
</evidence>
<keyword evidence="11" id="KW-0694">RNA-binding</keyword>
<feature type="domain" description="Helicase ATP-binding" evidence="24">
    <location>
        <begin position="69"/>
        <end position="231"/>
    </location>
</feature>
<evidence type="ECO:0000256" key="19">
    <source>
        <dbReference type="ARBA" id="ARBA00043027"/>
    </source>
</evidence>
<organism evidence="27 28">
    <name type="scientific">Nannospalax galili</name>
    <name type="common">Northern Israeli blind subterranean mole rat</name>
    <name type="synonym">Spalax galili</name>
    <dbReference type="NCBI Taxonomy" id="1026970"/>
    <lineage>
        <taxon>Eukaryota</taxon>
        <taxon>Metazoa</taxon>
        <taxon>Chordata</taxon>
        <taxon>Craniata</taxon>
        <taxon>Vertebrata</taxon>
        <taxon>Euteleostomi</taxon>
        <taxon>Mammalia</taxon>
        <taxon>Eutheria</taxon>
        <taxon>Euarchontoglires</taxon>
        <taxon>Glires</taxon>
        <taxon>Rodentia</taxon>
        <taxon>Myomorpha</taxon>
        <taxon>Muroidea</taxon>
        <taxon>Spalacidae</taxon>
        <taxon>Spalacinae</taxon>
        <taxon>Nannospalax</taxon>
    </lineage>
</organism>
<dbReference type="Pfam" id="PF00270">
    <property type="entry name" value="DEAD"/>
    <property type="match status" value="1"/>
</dbReference>
<dbReference type="PANTHER" id="PTHR47958">
    <property type="entry name" value="ATP-DEPENDENT RNA HELICASE DBP3"/>
    <property type="match status" value="1"/>
</dbReference>
<evidence type="ECO:0000256" key="16">
    <source>
        <dbReference type="ARBA" id="ARBA00039321"/>
    </source>
</evidence>
<evidence type="ECO:0000256" key="14">
    <source>
        <dbReference type="ARBA" id="ARBA00023242"/>
    </source>
</evidence>
<dbReference type="InterPro" id="IPR014014">
    <property type="entry name" value="RNA_helicase_DEAD_Q_motif"/>
</dbReference>
<dbReference type="InterPro" id="IPR011545">
    <property type="entry name" value="DEAD/DEAH_box_helicase_dom"/>
</dbReference>
<keyword evidence="13" id="KW-0507">mRNA processing</keyword>
<evidence type="ECO:0000313" key="27">
    <source>
        <dbReference type="Ensembl" id="ENSNGAP00000003092.1"/>
    </source>
</evidence>
<evidence type="ECO:0000256" key="4">
    <source>
        <dbReference type="ARBA" id="ARBA00022728"/>
    </source>
</evidence>
<evidence type="ECO:0000256" key="12">
    <source>
        <dbReference type="ARBA" id="ARBA00023161"/>
    </source>
</evidence>
<keyword evidence="14" id="KW-0539">Nucleus</keyword>
<dbReference type="GO" id="GO:0005524">
    <property type="term" value="F:ATP binding"/>
    <property type="evidence" value="ECO:0007669"/>
    <property type="project" value="UniProtKB-KW"/>
</dbReference>
<dbReference type="GO" id="GO:0051028">
    <property type="term" value="P:mRNA transport"/>
    <property type="evidence" value="ECO:0007669"/>
    <property type="project" value="UniProtKB-KW"/>
</dbReference>
<evidence type="ECO:0000256" key="13">
    <source>
        <dbReference type="ARBA" id="ARBA00023187"/>
    </source>
</evidence>
<dbReference type="InterPro" id="IPR014001">
    <property type="entry name" value="Helicase_ATP-bd"/>
</dbReference>
<evidence type="ECO:0000256" key="23">
    <source>
        <dbReference type="RuleBase" id="RU000492"/>
    </source>
</evidence>
<dbReference type="SMART" id="SM00490">
    <property type="entry name" value="HELICc"/>
    <property type="match status" value="1"/>
</dbReference>
<dbReference type="GO" id="GO:0016787">
    <property type="term" value="F:hydrolase activity"/>
    <property type="evidence" value="ECO:0007669"/>
    <property type="project" value="UniProtKB-KW"/>
</dbReference>
<evidence type="ECO:0000259" key="25">
    <source>
        <dbReference type="PROSITE" id="PS51194"/>
    </source>
</evidence>
<dbReference type="Ensembl" id="ENSNGAT00000004204.1">
    <property type="protein sequence ID" value="ENSNGAP00000003092.1"/>
    <property type="gene ID" value="ENSNGAG00000003189.1"/>
</dbReference>
<dbReference type="FunFam" id="3.40.50.300:FF:000031">
    <property type="entry name" value="Eukaryotic initiation factor 4A-III"/>
    <property type="match status" value="1"/>
</dbReference>
<evidence type="ECO:0000256" key="5">
    <source>
        <dbReference type="ARBA" id="ARBA00022741"/>
    </source>
</evidence>
<comment type="similarity">
    <text evidence="15">Belongs to the DEAD box helicase family. eIF4A subfamily.</text>
</comment>
<keyword evidence="9 23" id="KW-0067">ATP-binding</keyword>
<dbReference type="Proteomes" id="UP000694381">
    <property type="component" value="Unassembled WGS sequence"/>
</dbReference>
<proteinExistence type="inferred from homology"/>
<dbReference type="PROSITE" id="PS51195">
    <property type="entry name" value="Q_MOTIF"/>
    <property type="match status" value="1"/>
</dbReference>
<keyword evidence="28" id="KW-1185">Reference proteome</keyword>
<dbReference type="EC" id="3.6.4.13" evidence="2"/>
<evidence type="ECO:0000256" key="8">
    <source>
        <dbReference type="ARBA" id="ARBA00022816"/>
    </source>
</evidence>
<evidence type="ECO:0000256" key="21">
    <source>
        <dbReference type="ARBA" id="ARBA00047984"/>
    </source>
</evidence>
<dbReference type="PROSITE" id="PS51194">
    <property type="entry name" value="HELICASE_CTER"/>
    <property type="match status" value="1"/>
</dbReference>
<keyword evidence="7 23" id="KW-0347">Helicase</keyword>